<keyword evidence="6" id="KW-1185">Reference proteome</keyword>
<dbReference type="KEGG" id="tfr:BR63_16555"/>
<dbReference type="Proteomes" id="UP000515847">
    <property type="component" value="Chromosome"/>
</dbReference>
<gene>
    <name evidence="5" type="ORF">BR63_16555</name>
</gene>
<feature type="binding site" evidence="2">
    <location>
        <begin position="213"/>
        <end position="214"/>
    </location>
    <ligand>
        <name>ATP</name>
        <dbReference type="ChEBI" id="CHEBI:30616"/>
    </ligand>
</feature>
<dbReference type="InterPro" id="IPR040198">
    <property type="entry name" value="Fido_containing"/>
</dbReference>
<dbReference type="InterPro" id="IPR036597">
    <property type="entry name" value="Fido-like_dom_sf"/>
</dbReference>
<evidence type="ECO:0000259" key="4">
    <source>
        <dbReference type="PROSITE" id="PS51459"/>
    </source>
</evidence>
<feature type="binding site" evidence="2">
    <location>
        <begin position="181"/>
        <end position="188"/>
    </location>
    <ligand>
        <name>ATP</name>
        <dbReference type="ChEBI" id="CHEBI:30616"/>
    </ligand>
</feature>
<dbReference type="AlphaFoldDB" id="A0A7G6E6N5"/>
<dbReference type="PANTHER" id="PTHR13504">
    <property type="entry name" value="FIDO DOMAIN-CONTAINING PROTEIN DDB_G0283145"/>
    <property type="match status" value="1"/>
</dbReference>
<feature type="domain" description="Fido" evidence="4">
    <location>
        <begin position="92"/>
        <end position="235"/>
    </location>
</feature>
<dbReference type="OrthoDB" id="9813719at2"/>
<accession>A0A7G6E6N5</accession>
<dbReference type="EMBL" id="CP045798">
    <property type="protein sequence ID" value="QNB47739.1"/>
    <property type="molecule type" value="Genomic_DNA"/>
</dbReference>
<dbReference type="RefSeq" id="WP_034420989.1">
    <property type="nucleotide sequence ID" value="NZ_CP045798.1"/>
</dbReference>
<organism evidence="5 6">
    <name type="scientific">Thermanaerosceptrum fracticalcis</name>
    <dbReference type="NCBI Taxonomy" id="1712410"/>
    <lineage>
        <taxon>Bacteria</taxon>
        <taxon>Bacillati</taxon>
        <taxon>Bacillota</taxon>
        <taxon>Clostridia</taxon>
        <taxon>Eubacteriales</taxon>
        <taxon>Peptococcaceae</taxon>
        <taxon>Thermanaerosceptrum</taxon>
    </lineage>
</organism>
<dbReference type="PANTHER" id="PTHR13504:SF38">
    <property type="entry name" value="FIDO DOMAIN-CONTAINING PROTEIN"/>
    <property type="match status" value="1"/>
</dbReference>
<keyword evidence="2" id="KW-0547">Nucleotide-binding</keyword>
<dbReference type="Pfam" id="PF02661">
    <property type="entry name" value="Fic"/>
    <property type="match status" value="1"/>
</dbReference>
<reference evidence="5 6" key="1">
    <citation type="journal article" date="2019" name="Front. Microbiol.">
        <title>Thermoanaerosceptrum fracticalcis gen. nov. sp. nov., a Novel Fumarate-Fermenting Microorganism From a Deep Fractured Carbonate Aquifer of the US Great Basin.</title>
        <authorList>
            <person name="Hamilton-Brehm S.D."/>
            <person name="Stewart L.E."/>
            <person name="Zavarin M."/>
            <person name="Caldwell M."/>
            <person name="Lawson P.A."/>
            <person name="Onstott T.C."/>
            <person name="Grzymski J."/>
            <person name="Neveux I."/>
            <person name="Lollar B.S."/>
            <person name="Russell C.E."/>
            <person name="Moser D.P."/>
        </authorList>
    </citation>
    <scope>NUCLEOTIDE SEQUENCE [LARGE SCALE GENOMIC DNA]</scope>
    <source>
        <strain evidence="5 6">DRI-13</strain>
    </source>
</reference>
<evidence type="ECO:0000313" key="5">
    <source>
        <dbReference type="EMBL" id="QNB47739.1"/>
    </source>
</evidence>
<dbReference type="SUPFAM" id="SSF140931">
    <property type="entry name" value="Fic-like"/>
    <property type="match status" value="1"/>
</dbReference>
<name>A0A7G6E6N5_THEFR</name>
<evidence type="ECO:0000256" key="3">
    <source>
        <dbReference type="PIRSR" id="PIRSR640198-3"/>
    </source>
</evidence>
<feature type="site" description="Important for autoinhibition of adenylyltransferase activity" evidence="3">
    <location>
        <position position="41"/>
    </location>
</feature>
<evidence type="ECO:0000256" key="2">
    <source>
        <dbReference type="PIRSR" id="PIRSR640198-2"/>
    </source>
</evidence>
<keyword evidence="2" id="KW-0067">ATP-binding</keyword>
<protein>
    <submittedName>
        <fullName evidence="5">Fic family protein</fullName>
    </submittedName>
</protein>
<sequence>MELYNKAVELWQSYKIASAADLDKYLDSFRILFAFHSGKIENEEITYHDTREIFENGRVVGYTGSPRALFEQQNQKLCYELLKEKIVKKEPLSIELVKEMHKVLTGGTYDERRYIENEERPGEFKKHDYVTGVHEVGSAAEDVENDLTELIAEVNAYEGKDVLKAAAYLHARFEYIHPFADGNGRVGRTLMNYYLMTHNHPPLIVYNEDKRMYYECLQKYDEAEDLNPLYEFLKYETEKTWEKTLALVEGMKPERKGLSDFTQGM</sequence>
<dbReference type="GO" id="GO:0005524">
    <property type="term" value="F:ATP binding"/>
    <property type="evidence" value="ECO:0007669"/>
    <property type="project" value="UniProtKB-KW"/>
</dbReference>
<evidence type="ECO:0000256" key="1">
    <source>
        <dbReference type="PIRSR" id="PIRSR640198-1"/>
    </source>
</evidence>
<dbReference type="InterPro" id="IPR003812">
    <property type="entry name" value="Fido"/>
</dbReference>
<dbReference type="Gene3D" id="1.10.3290.10">
    <property type="entry name" value="Fido-like domain"/>
    <property type="match status" value="1"/>
</dbReference>
<proteinExistence type="predicted"/>
<feature type="active site" evidence="1">
    <location>
        <position position="177"/>
    </location>
</feature>
<dbReference type="PROSITE" id="PS51459">
    <property type="entry name" value="FIDO"/>
    <property type="match status" value="1"/>
</dbReference>
<evidence type="ECO:0000313" key="6">
    <source>
        <dbReference type="Proteomes" id="UP000515847"/>
    </source>
</evidence>